<proteinExistence type="predicted"/>
<dbReference type="Proteomes" id="UP000265643">
    <property type="component" value="Unassembled WGS sequence"/>
</dbReference>
<dbReference type="InterPro" id="IPR055050">
    <property type="entry name" value="WsaF_C"/>
</dbReference>
<dbReference type="GO" id="GO:0016757">
    <property type="term" value="F:glycosyltransferase activity"/>
    <property type="evidence" value="ECO:0007669"/>
    <property type="project" value="TreeGrafter"/>
</dbReference>
<dbReference type="Gene3D" id="3.40.50.2000">
    <property type="entry name" value="Glycogen Phosphorylase B"/>
    <property type="match status" value="1"/>
</dbReference>
<evidence type="ECO:0000313" key="4">
    <source>
        <dbReference type="Proteomes" id="UP000265643"/>
    </source>
</evidence>
<dbReference type="RefSeq" id="WP_119297466.1">
    <property type="nucleotide sequence ID" value="NZ_BHGK01000001.1"/>
</dbReference>
<keyword evidence="4" id="KW-1185">Reference proteome</keyword>
<evidence type="ECO:0000313" key="3">
    <source>
        <dbReference type="EMBL" id="GCA66073.1"/>
    </source>
</evidence>
<name>A0A391P916_9FIRM</name>
<dbReference type="Pfam" id="PF22772">
    <property type="entry name" value="WsaF_C"/>
    <property type="match status" value="1"/>
</dbReference>
<dbReference type="EMBL" id="BHGK01000001">
    <property type="protein sequence ID" value="GCA66073.1"/>
    <property type="molecule type" value="Genomic_DNA"/>
</dbReference>
<feature type="domain" description="WsaF C-terminal" evidence="2">
    <location>
        <begin position="240"/>
        <end position="365"/>
    </location>
</feature>
<evidence type="ECO:0000256" key="1">
    <source>
        <dbReference type="ARBA" id="ARBA00022679"/>
    </source>
</evidence>
<protein>
    <submittedName>
        <fullName evidence="3">Glycosyl transferase family 1</fullName>
    </submittedName>
</protein>
<accession>A0A391P916</accession>
<dbReference type="AlphaFoldDB" id="A0A391P916"/>
<keyword evidence="1 3" id="KW-0808">Transferase</keyword>
<dbReference type="SUPFAM" id="SSF53756">
    <property type="entry name" value="UDP-Glycosyltransferase/glycogen phosphorylase"/>
    <property type="match status" value="1"/>
</dbReference>
<dbReference type="Gene3D" id="3.40.50.11090">
    <property type="match status" value="1"/>
</dbReference>
<comment type="caution">
    <text evidence="3">The sequence shown here is derived from an EMBL/GenBank/DDBJ whole genome shotgun (WGS) entry which is preliminary data.</text>
</comment>
<reference evidence="4" key="1">
    <citation type="submission" date="2018-09" db="EMBL/GenBank/DDBJ databases">
        <title>Draft Genome Sequence of Mediterraneibacter sp. KCTC 15684.</title>
        <authorList>
            <person name="Kim J.S."/>
            <person name="Han K.I."/>
            <person name="Suh M.K."/>
            <person name="Lee K.C."/>
            <person name="Eom M.K."/>
            <person name="Lee J.H."/>
            <person name="Park S.H."/>
            <person name="Kang S.W."/>
            <person name="Park J.E."/>
            <person name="Oh B.S."/>
            <person name="Yu S.Y."/>
            <person name="Choi S.H."/>
            <person name="Lee D.H."/>
            <person name="Yoon H."/>
            <person name="Kim B."/>
            <person name="Yang S.J."/>
            <person name="Lee J.S."/>
        </authorList>
    </citation>
    <scope>NUCLEOTIDE SEQUENCE [LARGE SCALE GENOMIC DNA]</scope>
    <source>
        <strain evidence="4">KCTC 15684</strain>
    </source>
</reference>
<organism evidence="3 4">
    <name type="scientific">Mediterraneibacter butyricigenes</name>
    <dbReference type="NCBI Taxonomy" id="2316025"/>
    <lineage>
        <taxon>Bacteria</taxon>
        <taxon>Bacillati</taxon>
        <taxon>Bacillota</taxon>
        <taxon>Clostridia</taxon>
        <taxon>Lachnospirales</taxon>
        <taxon>Lachnospiraceae</taxon>
        <taxon>Mediterraneibacter</taxon>
    </lineage>
</organism>
<gene>
    <name evidence="3" type="ORF">KGMB01110_05090</name>
</gene>
<dbReference type="PANTHER" id="PTHR46401:SF2">
    <property type="entry name" value="GLYCOSYLTRANSFERASE WBBK-RELATED"/>
    <property type="match status" value="1"/>
</dbReference>
<dbReference type="PANTHER" id="PTHR46401">
    <property type="entry name" value="GLYCOSYLTRANSFERASE WBBK-RELATED"/>
    <property type="match status" value="1"/>
</dbReference>
<evidence type="ECO:0000259" key="2">
    <source>
        <dbReference type="Pfam" id="PF22772"/>
    </source>
</evidence>
<sequence length="413" mass="48125">MNKVKLFFQKLIPFIKRRGLRGVWEKILIKLHLRKEQFPLVEAYHFIVDEQKVPFDEKEFETHKEDATILLNWVIPEMGKGSGGHINIFRFISNLENLGFHSRLYLHLASNFRDNKSLKDFLRENFAILDERVEVFWDVKYAEFAHATIATSWQTAYFVKNFDNTISKFYFVQDYEPYFYPLGSEAQFAKATYTFGFRGITAGDWLKDKLAQEFGMKTDSFGFSYDKELYKPYKKKSAAKRVFFYARPVTPRRDFEMGILALDLLCQKMPEVEVVFAGWDVSEFKIPFKHQSLGIVSIDQLSKVYSQCDLCFVLSNTNLSLLPLEVMASNSVAVCSTGANSTWLVNKENSVLVDYDPHHIAETLEYYLKHEDELETIRRKGLEFARSTSWEAEAEKVKDAILKGIAEDKNERH</sequence>
<dbReference type="GO" id="GO:0009103">
    <property type="term" value="P:lipopolysaccharide biosynthetic process"/>
    <property type="evidence" value="ECO:0007669"/>
    <property type="project" value="TreeGrafter"/>
</dbReference>